<dbReference type="InterPro" id="IPR047817">
    <property type="entry name" value="ABC2_TM_bact-type"/>
</dbReference>
<feature type="transmembrane region" description="Helical" evidence="6">
    <location>
        <begin position="56"/>
        <end position="81"/>
    </location>
</feature>
<dbReference type="GO" id="GO:0046677">
    <property type="term" value="P:response to antibiotic"/>
    <property type="evidence" value="ECO:0007669"/>
    <property type="project" value="UniProtKB-KW"/>
</dbReference>
<dbReference type="RefSeq" id="WP_117358059.1">
    <property type="nucleotide sequence ID" value="NZ_QURH01000253.1"/>
</dbReference>
<keyword evidence="6" id="KW-1003">Cell membrane</keyword>
<keyword evidence="9" id="KW-1185">Reference proteome</keyword>
<evidence type="ECO:0000256" key="3">
    <source>
        <dbReference type="ARBA" id="ARBA00022989"/>
    </source>
</evidence>
<dbReference type="PIRSF" id="PIRSF006648">
    <property type="entry name" value="DrrB"/>
    <property type="match status" value="1"/>
</dbReference>
<accession>A0A372JLI0</accession>
<feature type="transmembrane region" description="Helical" evidence="6">
    <location>
        <begin position="133"/>
        <end position="155"/>
    </location>
</feature>
<comment type="subcellular location">
    <subcellularLocation>
        <location evidence="6">Cell membrane</location>
        <topology evidence="6">Multi-pass membrane protein</topology>
    </subcellularLocation>
    <subcellularLocation>
        <location evidence="1">Membrane</location>
        <topology evidence="1">Multi-pass membrane protein</topology>
    </subcellularLocation>
</comment>
<comment type="caution">
    <text evidence="8">The sequence shown here is derived from an EMBL/GenBank/DDBJ whole genome shotgun (WGS) entry which is preliminary data.</text>
</comment>
<proteinExistence type="inferred from homology"/>
<feature type="domain" description="ABC transmembrane type-2" evidence="7">
    <location>
        <begin position="24"/>
        <end position="249"/>
    </location>
</feature>
<dbReference type="PANTHER" id="PTHR43077:SF10">
    <property type="entry name" value="TRANSPORT PERMEASE PROTEIN"/>
    <property type="match status" value="1"/>
</dbReference>
<gene>
    <name evidence="8" type="ORF">DZF91_14845</name>
</gene>
<organism evidence="8 9">
    <name type="scientific">Actinomadura logoneensis</name>
    <dbReference type="NCBI Taxonomy" id="2293572"/>
    <lineage>
        <taxon>Bacteria</taxon>
        <taxon>Bacillati</taxon>
        <taxon>Actinomycetota</taxon>
        <taxon>Actinomycetes</taxon>
        <taxon>Streptosporangiales</taxon>
        <taxon>Thermomonosporaceae</taxon>
        <taxon>Actinomadura</taxon>
    </lineage>
</organism>
<keyword evidence="2 6" id="KW-0812">Transmembrane</keyword>
<feature type="transmembrane region" description="Helical" evidence="6">
    <location>
        <begin position="110"/>
        <end position="127"/>
    </location>
</feature>
<dbReference type="Proteomes" id="UP000261811">
    <property type="component" value="Unassembled WGS sequence"/>
</dbReference>
<evidence type="ECO:0000313" key="8">
    <source>
        <dbReference type="EMBL" id="RFU40871.1"/>
    </source>
</evidence>
<feature type="transmembrane region" description="Helical" evidence="6">
    <location>
        <begin position="224"/>
        <end position="246"/>
    </location>
</feature>
<feature type="transmembrane region" description="Helical" evidence="6">
    <location>
        <begin position="167"/>
        <end position="186"/>
    </location>
</feature>
<evidence type="ECO:0000256" key="6">
    <source>
        <dbReference type="RuleBase" id="RU361157"/>
    </source>
</evidence>
<evidence type="ECO:0000256" key="5">
    <source>
        <dbReference type="ARBA" id="ARBA00023251"/>
    </source>
</evidence>
<dbReference type="OrthoDB" id="9255971at2"/>
<dbReference type="Pfam" id="PF01061">
    <property type="entry name" value="ABC2_membrane"/>
    <property type="match status" value="1"/>
</dbReference>
<name>A0A372JLI0_9ACTN</name>
<evidence type="ECO:0000256" key="2">
    <source>
        <dbReference type="ARBA" id="ARBA00022692"/>
    </source>
</evidence>
<dbReference type="GO" id="GO:0140359">
    <property type="term" value="F:ABC-type transporter activity"/>
    <property type="evidence" value="ECO:0007669"/>
    <property type="project" value="InterPro"/>
</dbReference>
<comment type="similarity">
    <text evidence="6">Belongs to the ABC-2 integral membrane protein family.</text>
</comment>
<keyword evidence="3 6" id="KW-1133">Transmembrane helix</keyword>
<keyword evidence="6" id="KW-0813">Transport</keyword>
<evidence type="ECO:0000259" key="7">
    <source>
        <dbReference type="PROSITE" id="PS51012"/>
    </source>
</evidence>
<dbReference type="PROSITE" id="PS51012">
    <property type="entry name" value="ABC_TM2"/>
    <property type="match status" value="1"/>
</dbReference>
<dbReference type="GO" id="GO:0043190">
    <property type="term" value="C:ATP-binding cassette (ABC) transporter complex"/>
    <property type="evidence" value="ECO:0007669"/>
    <property type="project" value="InterPro"/>
</dbReference>
<dbReference type="InterPro" id="IPR013525">
    <property type="entry name" value="ABC2_TM"/>
</dbReference>
<protein>
    <recommendedName>
        <fullName evidence="6">Transport permease protein</fullName>
    </recommendedName>
</protein>
<evidence type="ECO:0000256" key="1">
    <source>
        <dbReference type="ARBA" id="ARBA00004141"/>
    </source>
</evidence>
<keyword evidence="5" id="KW-0046">Antibiotic resistance</keyword>
<keyword evidence="4 6" id="KW-0472">Membrane</keyword>
<dbReference type="PANTHER" id="PTHR43077">
    <property type="entry name" value="TRANSPORT PERMEASE YVFS-RELATED"/>
    <property type="match status" value="1"/>
</dbReference>
<feature type="transmembrane region" description="Helical" evidence="6">
    <location>
        <begin position="24"/>
        <end position="44"/>
    </location>
</feature>
<evidence type="ECO:0000256" key="4">
    <source>
        <dbReference type="ARBA" id="ARBA00023136"/>
    </source>
</evidence>
<sequence length="253" mass="26570">MNRLLTDTGVVFGRSARQTLRSKTALTFGMLQPLLFLALMGPLLARVDLRTGGTSWQAFVPGLLVQLSLLGGMFVGLGILVERQVGVIDRMRATPLHPAAPLLGRALRDVVQLVVQAALLVLLGVAFGLRAPIAGVLLGFVFVGLLSAALALLSYGLAMNVRTAPEFAAIANTAVLPLMLLAGLLLPMTLAPGWLDAASRAVPFRYTVDAVRHLYLGEYTDGTVLTGLAVTAGLTVIGLLGGLALFRRSGHTP</sequence>
<dbReference type="AlphaFoldDB" id="A0A372JLI0"/>
<evidence type="ECO:0000313" key="9">
    <source>
        <dbReference type="Proteomes" id="UP000261811"/>
    </source>
</evidence>
<dbReference type="InterPro" id="IPR000412">
    <property type="entry name" value="ABC_2_transport"/>
</dbReference>
<dbReference type="EMBL" id="QURH01000253">
    <property type="protein sequence ID" value="RFU40871.1"/>
    <property type="molecule type" value="Genomic_DNA"/>
</dbReference>
<dbReference type="InterPro" id="IPR051328">
    <property type="entry name" value="T7SS_ABC-Transporter"/>
</dbReference>
<reference evidence="8 9" key="1">
    <citation type="submission" date="2018-08" db="EMBL/GenBank/DDBJ databases">
        <title>Actinomadura jelena sp. nov., a novel Actinomycete isolated from soil in Chad.</title>
        <authorList>
            <person name="Shi L."/>
        </authorList>
    </citation>
    <scope>NUCLEOTIDE SEQUENCE [LARGE SCALE GENOMIC DNA]</scope>
    <source>
        <strain evidence="8 9">NEAU-G17</strain>
    </source>
</reference>